<evidence type="ECO:0000256" key="2">
    <source>
        <dbReference type="ARBA" id="ARBA00022771"/>
    </source>
</evidence>
<evidence type="ECO:0000313" key="7">
    <source>
        <dbReference type="Proteomes" id="UP001221757"/>
    </source>
</evidence>
<dbReference type="Pfam" id="PF01753">
    <property type="entry name" value="zf-MYND"/>
    <property type="match status" value="1"/>
</dbReference>
<dbReference type="Gene3D" id="6.10.140.2220">
    <property type="match status" value="1"/>
</dbReference>
<keyword evidence="1" id="KW-0479">Metal-binding</keyword>
<dbReference type="GO" id="GO:0005634">
    <property type="term" value="C:nucleus"/>
    <property type="evidence" value="ECO:0007669"/>
    <property type="project" value="TreeGrafter"/>
</dbReference>
<evidence type="ECO:0000313" key="6">
    <source>
        <dbReference type="EMBL" id="KAJ7695068.1"/>
    </source>
</evidence>
<proteinExistence type="predicted"/>
<organism evidence="6 7">
    <name type="scientific">Mycena rosella</name>
    <name type="common">Pink bonnet</name>
    <name type="synonym">Agaricus rosellus</name>
    <dbReference type="NCBI Taxonomy" id="1033263"/>
    <lineage>
        <taxon>Eukaryota</taxon>
        <taxon>Fungi</taxon>
        <taxon>Dikarya</taxon>
        <taxon>Basidiomycota</taxon>
        <taxon>Agaricomycotina</taxon>
        <taxon>Agaricomycetes</taxon>
        <taxon>Agaricomycetidae</taxon>
        <taxon>Agaricales</taxon>
        <taxon>Marasmiineae</taxon>
        <taxon>Mycenaceae</taxon>
        <taxon>Mycena</taxon>
    </lineage>
</organism>
<dbReference type="GO" id="GO:0008270">
    <property type="term" value="F:zinc ion binding"/>
    <property type="evidence" value="ECO:0007669"/>
    <property type="project" value="UniProtKB-KW"/>
</dbReference>
<protein>
    <recommendedName>
        <fullName evidence="5">MYND-type domain-containing protein</fullName>
    </recommendedName>
</protein>
<dbReference type="AlphaFoldDB" id="A0AAD7GLR9"/>
<dbReference type="Pfam" id="PF14737">
    <property type="entry name" value="DUF4470"/>
    <property type="match status" value="1"/>
</dbReference>
<dbReference type="GO" id="GO:0000981">
    <property type="term" value="F:DNA-binding transcription factor activity, RNA polymerase II-specific"/>
    <property type="evidence" value="ECO:0007669"/>
    <property type="project" value="TreeGrafter"/>
</dbReference>
<dbReference type="InterPro" id="IPR024119">
    <property type="entry name" value="TF_DEAF-1"/>
</dbReference>
<dbReference type="PANTHER" id="PTHR10237:SF14">
    <property type="entry name" value="MYND-TYPE DOMAIN-CONTAINING PROTEIN"/>
    <property type="match status" value="1"/>
</dbReference>
<dbReference type="SUPFAM" id="SSF144232">
    <property type="entry name" value="HIT/MYND zinc finger-like"/>
    <property type="match status" value="1"/>
</dbReference>
<reference evidence="6" key="1">
    <citation type="submission" date="2023-03" db="EMBL/GenBank/DDBJ databases">
        <title>Massive genome expansion in bonnet fungi (Mycena s.s.) driven by repeated elements and novel gene families across ecological guilds.</title>
        <authorList>
            <consortium name="Lawrence Berkeley National Laboratory"/>
            <person name="Harder C.B."/>
            <person name="Miyauchi S."/>
            <person name="Viragh M."/>
            <person name="Kuo A."/>
            <person name="Thoen E."/>
            <person name="Andreopoulos B."/>
            <person name="Lu D."/>
            <person name="Skrede I."/>
            <person name="Drula E."/>
            <person name="Henrissat B."/>
            <person name="Morin E."/>
            <person name="Kohler A."/>
            <person name="Barry K."/>
            <person name="LaButti K."/>
            <person name="Morin E."/>
            <person name="Salamov A."/>
            <person name="Lipzen A."/>
            <person name="Mereny Z."/>
            <person name="Hegedus B."/>
            <person name="Baldrian P."/>
            <person name="Stursova M."/>
            <person name="Weitz H."/>
            <person name="Taylor A."/>
            <person name="Grigoriev I.V."/>
            <person name="Nagy L.G."/>
            <person name="Martin F."/>
            <person name="Kauserud H."/>
        </authorList>
    </citation>
    <scope>NUCLEOTIDE SEQUENCE</scope>
    <source>
        <strain evidence="6">CBHHK067</strain>
    </source>
</reference>
<evidence type="ECO:0000256" key="4">
    <source>
        <dbReference type="PROSITE-ProRule" id="PRU00134"/>
    </source>
</evidence>
<comment type="caution">
    <text evidence="6">The sequence shown here is derived from an EMBL/GenBank/DDBJ whole genome shotgun (WGS) entry which is preliminary data.</text>
</comment>
<dbReference type="PROSITE" id="PS50865">
    <property type="entry name" value="ZF_MYND_2"/>
    <property type="match status" value="1"/>
</dbReference>
<keyword evidence="3" id="KW-0862">Zinc</keyword>
<dbReference type="InterPro" id="IPR002893">
    <property type="entry name" value="Znf_MYND"/>
</dbReference>
<evidence type="ECO:0000259" key="5">
    <source>
        <dbReference type="PROSITE" id="PS50865"/>
    </source>
</evidence>
<dbReference type="Proteomes" id="UP001221757">
    <property type="component" value="Unassembled WGS sequence"/>
</dbReference>
<evidence type="ECO:0000256" key="3">
    <source>
        <dbReference type="ARBA" id="ARBA00022833"/>
    </source>
</evidence>
<name>A0AAD7GLR9_MYCRO</name>
<dbReference type="EMBL" id="JARKIE010000039">
    <property type="protein sequence ID" value="KAJ7695068.1"/>
    <property type="molecule type" value="Genomic_DNA"/>
</dbReference>
<dbReference type="InterPro" id="IPR027974">
    <property type="entry name" value="DUF4470"/>
</dbReference>
<keyword evidence="2 4" id="KW-0863">Zinc-finger</keyword>
<dbReference type="PROSITE" id="PS01360">
    <property type="entry name" value="ZF_MYND_1"/>
    <property type="match status" value="1"/>
</dbReference>
<accession>A0AAD7GLR9</accession>
<keyword evidence="7" id="KW-1185">Reference proteome</keyword>
<sequence length="1134" mass="125574">MSHPTLWPRMFFYPVGNTPAVCLTKNIPPEKSANVLLLGCGDPRNILYTLHADPPTQRPSLDVTCCDIEPAVIARNVLLLTLIYDGHESNRIWDIFYHIKIDQAAFALLISQSKKLLDASRDLDTWKSSRYSGFLQFRSRYTLSRVRHYLELYVQTESYSRAKHEQLFSPFTHEFALRRSRDDIIPDLARSAGPFLMEALQILSNHNAHYWRTGTVSRSAADITAATFVNPTFVYSESFVPSLVGDSCSLHYATYPLQSFHLASAFLAPSPPQKQLVSCARSQFRDWCSTFRVTVSSTTRGQITIRMLAGDALAFCRTLFQSRNPSSNSDRVYVSAWNAAELLLDGDISSAPTGNFDIIDTSNLPDHVGLLNVLIATVPLLAHSSTSVLYTEVALKKGPAGEKASNFEELLCTDIPTIAVLLGIAPAGSISQYSSVSQVHEIILMADSYRDRILWKRPYPADFHISGGEAVIPSFSDPVALAARLFSIYKHMFADEEIAQLMNRTRIAQDIVHYNRGTFVALLGLVKSRVLSDWEAVMDHVFQRLHADRSLILGTNYYQELCCQLYLRGVCRVEALGPQHATPVPIDRTKGLFKGWKEVPSVVCLVLVIPRQKIRLLEGEIGRNLGSPMFQCELRGRNFHNIFSCIQAVLGTASIRGSGSAGQVSITEDAAGWSGTSPLIISVFVPAFNLVFDPQSTKVYLGLHSTPATSILYVKLSPPLTFFAADVMDKVAVYITTNRPNCSPSALILPSIPAPIPSRTQVNVGLNGSSVSTMTARWEITPEELKAGLAGAKVEHQQTSPSIIRNNFVYPFPVRIARKSGWIEIDAPLRSGSSSTLADWSGTSILDEDRRPVLWNIHRVNLESLPIIEGKACLDRLTSTVQSHCSFAFSDRESALTGPINSKPVLVQVKETIALLFKMMIESNRPPAVLLSDPETGNMHILIYCNGIRMDLSSHTFVVDACVLTLTNDLMRGPLGSKVVYLVPQGMRIGGDEVEAWKHLLVAFTERCRSWSHTPTCKYAISGQVPASSSLCGCGEGIELGRASLDPQWKEIAPLMTRAAISPLFALAYLETVHQRVVDKMATFKSQKRCAACQKPELANSNLLKCSRCKEVEYCGKDCQRGHWKEHKKICKTK</sequence>
<evidence type="ECO:0000256" key="1">
    <source>
        <dbReference type="ARBA" id="ARBA00022723"/>
    </source>
</evidence>
<gene>
    <name evidence="6" type="ORF">B0H17DRAFT_1056261</name>
</gene>
<feature type="domain" description="MYND-type" evidence="5">
    <location>
        <begin position="1090"/>
        <end position="1131"/>
    </location>
</feature>
<dbReference type="PANTHER" id="PTHR10237">
    <property type="entry name" value="DEFORMED EPIDERMAL AUTOREGULATORY FACTOR 1 HOMOLOG SUPPRESSIN"/>
    <property type="match status" value="1"/>
</dbReference>